<evidence type="ECO:0000313" key="8">
    <source>
        <dbReference type="EMBL" id="PRP81142.1"/>
    </source>
</evidence>
<reference evidence="8 9" key="1">
    <citation type="journal article" date="2018" name="Genome Biol. Evol.">
        <title>Multiple Roots of Fruiting Body Formation in Amoebozoa.</title>
        <authorList>
            <person name="Hillmann F."/>
            <person name="Forbes G."/>
            <person name="Novohradska S."/>
            <person name="Ferling I."/>
            <person name="Riege K."/>
            <person name="Groth M."/>
            <person name="Westermann M."/>
            <person name="Marz M."/>
            <person name="Spaller T."/>
            <person name="Winckler T."/>
            <person name="Schaap P."/>
            <person name="Glockner G."/>
        </authorList>
    </citation>
    <scope>NUCLEOTIDE SEQUENCE [LARGE SCALE GENOMIC DNA]</scope>
    <source>
        <strain evidence="8 9">Jena</strain>
    </source>
</reference>
<feature type="domain" description="GH18" evidence="7">
    <location>
        <begin position="40"/>
        <end position="326"/>
    </location>
</feature>
<evidence type="ECO:0000259" key="7">
    <source>
        <dbReference type="PROSITE" id="PS51910"/>
    </source>
</evidence>
<name>A0A2P6NB08_9EUKA</name>
<dbReference type="Proteomes" id="UP000241769">
    <property type="component" value="Unassembled WGS sequence"/>
</dbReference>
<keyword evidence="9" id="KW-1185">Reference proteome</keyword>
<dbReference type="PANTHER" id="PTHR45708">
    <property type="entry name" value="ENDOCHITINASE"/>
    <property type="match status" value="1"/>
</dbReference>
<dbReference type="PROSITE" id="PS01095">
    <property type="entry name" value="GH18_1"/>
    <property type="match status" value="1"/>
</dbReference>
<dbReference type="InterPro" id="IPR017853">
    <property type="entry name" value="GH"/>
</dbReference>
<dbReference type="InParanoid" id="A0A2P6NB08"/>
<keyword evidence="6" id="KW-0732">Signal</keyword>
<evidence type="ECO:0000256" key="3">
    <source>
        <dbReference type="ARBA" id="ARBA00023295"/>
    </source>
</evidence>
<evidence type="ECO:0000256" key="5">
    <source>
        <dbReference type="RuleBase" id="RU004453"/>
    </source>
</evidence>
<dbReference type="GO" id="GO:0005975">
    <property type="term" value="P:carbohydrate metabolic process"/>
    <property type="evidence" value="ECO:0007669"/>
    <property type="project" value="InterPro"/>
</dbReference>
<dbReference type="CDD" id="cd00598">
    <property type="entry name" value="GH18_chitinase-like"/>
    <property type="match status" value="1"/>
</dbReference>
<keyword evidence="2 4" id="KW-0378">Hydrolase</keyword>
<dbReference type="Pfam" id="PF00704">
    <property type="entry name" value="Glyco_hydro_18"/>
    <property type="match status" value="1"/>
</dbReference>
<evidence type="ECO:0000256" key="2">
    <source>
        <dbReference type="ARBA" id="ARBA00022801"/>
    </source>
</evidence>
<dbReference type="EC" id="3.2.1.14" evidence="1"/>
<dbReference type="PANTHER" id="PTHR45708:SF49">
    <property type="entry name" value="ENDOCHITINASE"/>
    <property type="match status" value="1"/>
</dbReference>
<protein>
    <recommendedName>
        <fullName evidence="1">chitinase</fullName>
        <ecNumber evidence="1">3.2.1.14</ecNumber>
    </recommendedName>
</protein>
<dbReference type="OrthoDB" id="3012298at2759"/>
<proteinExistence type="inferred from homology"/>
<dbReference type="GO" id="GO:0008843">
    <property type="term" value="F:endochitinase activity"/>
    <property type="evidence" value="ECO:0007669"/>
    <property type="project" value="UniProtKB-EC"/>
</dbReference>
<feature type="signal peptide" evidence="6">
    <location>
        <begin position="1"/>
        <end position="17"/>
    </location>
</feature>
<dbReference type="InterPro" id="IPR001223">
    <property type="entry name" value="Glyco_hydro18_cat"/>
</dbReference>
<dbReference type="InterPro" id="IPR001579">
    <property type="entry name" value="Glyco_hydro_18_chit_AS"/>
</dbReference>
<evidence type="ECO:0000256" key="6">
    <source>
        <dbReference type="SAM" id="SignalP"/>
    </source>
</evidence>
<dbReference type="SUPFAM" id="SSF51445">
    <property type="entry name" value="(Trans)glycosidases"/>
    <property type="match status" value="1"/>
</dbReference>
<evidence type="ECO:0000256" key="4">
    <source>
        <dbReference type="RuleBase" id="RU000489"/>
    </source>
</evidence>
<evidence type="ECO:0000313" key="9">
    <source>
        <dbReference type="Proteomes" id="UP000241769"/>
    </source>
</evidence>
<keyword evidence="3 4" id="KW-0326">Glycosidase</keyword>
<dbReference type="InterPro" id="IPR050542">
    <property type="entry name" value="Glycosyl_Hydrlase18_Chitinase"/>
</dbReference>
<dbReference type="PROSITE" id="PS51910">
    <property type="entry name" value="GH18_2"/>
    <property type="match status" value="1"/>
</dbReference>
<comment type="similarity">
    <text evidence="5">Belongs to the glycosyl hydrolase 18 family.</text>
</comment>
<sequence length="326" mass="35899">MKNTLFIVLAIVFGVSALDAIPAQVVAAPMANNQSAFTGWKNVIYIMQAVDWNNKARSLNVPGHNPVSNGYNIMVLAFYDSVHGAGEMAQTWAQLSDGDRNSYLNAYHQAGKKVIVSLFGGADSNPSRLNPNDFANKVVNWVKKYKLDGVDVDYEDEKSFSKGTGAQWVISLTKTLRNGLPHGQYLLTHAPQAPHFAYGTFKDNAYITIHKAVGDLIDWYSVQFYNNDGYENCNDLMFHRNGYGSKSSTMEIISNIGVPAHKLVVGKPVGTKSRHDADNGFMDINTLVGCIKQARGKGYTNGGIMGWELFYDNNGNWGNTAPNAWK</sequence>
<evidence type="ECO:0000256" key="1">
    <source>
        <dbReference type="ARBA" id="ARBA00012729"/>
    </source>
</evidence>
<feature type="chain" id="PRO_5015157736" description="chitinase" evidence="6">
    <location>
        <begin position="18"/>
        <end position="326"/>
    </location>
</feature>
<dbReference type="Gene3D" id="3.20.20.80">
    <property type="entry name" value="Glycosidases"/>
    <property type="match status" value="1"/>
</dbReference>
<organism evidence="8 9">
    <name type="scientific">Planoprotostelium fungivorum</name>
    <dbReference type="NCBI Taxonomy" id="1890364"/>
    <lineage>
        <taxon>Eukaryota</taxon>
        <taxon>Amoebozoa</taxon>
        <taxon>Evosea</taxon>
        <taxon>Variosea</taxon>
        <taxon>Cavosteliida</taxon>
        <taxon>Cavosteliaceae</taxon>
        <taxon>Planoprotostelium</taxon>
    </lineage>
</organism>
<dbReference type="AlphaFoldDB" id="A0A2P6NB08"/>
<comment type="caution">
    <text evidence="8">The sequence shown here is derived from an EMBL/GenBank/DDBJ whole genome shotgun (WGS) entry which is preliminary data.</text>
</comment>
<accession>A0A2P6NB08</accession>
<gene>
    <name evidence="8" type="ORF">PROFUN_01976</name>
</gene>
<dbReference type="EMBL" id="MDYQ01000129">
    <property type="protein sequence ID" value="PRP81142.1"/>
    <property type="molecule type" value="Genomic_DNA"/>
</dbReference>